<dbReference type="EMBL" id="CAJVQB010035521">
    <property type="protein sequence ID" value="CAG8822650.1"/>
    <property type="molecule type" value="Genomic_DNA"/>
</dbReference>
<reference evidence="1 2" key="1">
    <citation type="submission" date="2021-06" db="EMBL/GenBank/DDBJ databases">
        <authorList>
            <person name="Kallberg Y."/>
            <person name="Tangrot J."/>
            <person name="Rosling A."/>
        </authorList>
    </citation>
    <scope>NUCLEOTIDE SEQUENCE [LARGE SCALE GENOMIC DNA]</scope>
    <source>
        <strain evidence="1 2">120-4 pot B 10/14</strain>
    </source>
</reference>
<sequence>EKAVGLDIDLTEPAITKVLKTYYELDEHQKLASREREHT</sequence>
<organism evidence="1 2">
    <name type="scientific">Gigaspora margarita</name>
    <dbReference type="NCBI Taxonomy" id="4874"/>
    <lineage>
        <taxon>Eukaryota</taxon>
        <taxon>Fungi</taxon>
        <taxon>Fungi incertae sedis</taxon>
        <taxon>Mucoromycota</taxon>
        <taxon>Glomeromycotina</taxon>
        <taxon>Glomeromycetes</taxon>
        <taxon>Diversisporales</taxon>
        <taxon>Gigasporaceae</taxon>
        <taxon>Gigaspora</taxon>
    </lineage>
</organism>
<keyword evidence="2" id="KW-1185">Reference proteome</keyword>
<evidence type="ECO:0000313" key="2">
    <source>
        <dbReference type="Proteomes" id="UP000789901"/>
    </source>
</evidence>
<accession>A0ABN7W934</accession>
<comment type="caution">
    <text evidence="1">The sequence shown here is derived from an EMBL/GenBank/DDBJ whole genome shotgun (WGS) entry which is preliminary data.</text>
</comment>
<protein>
    <submittedName>
        <fullName evidence="1">14207_t:CDS:1</fullName>
    </submittedName>
</protein>
<evidence type="ECO:0000313" key="1">
    <source>
        <dbReference type="EMBL" id="CAG8822650.1"/>
    </source>
</evidence>
<gene>
    <name evidence="1" type="ORF">GMARGA_LOCUS28147</name>
</gene>
<dbReference type="Proteomes" id="UP000789901">
    <property type="component" value="Unassembled WGS sequence"/>
</dbReference>
<name>A0ABN7W934_GIGMA</name>
<feature type="non-terminal residue" evidence="1">
    <location>
        <position position="1"/>
    </location>
</feature>
<proteinExistence type="predicted"/>